<dbReference type="AlphaFoldDB" id="A0A7Y9FCZ9"/>
<comment type="caution">
    <text evidence="2">The sequence shown here is derived from an EMBL/GenBank/DDBJ whole genome shotgun (WGS) entry which is preliminary data.</text>
</comment>
<dbReference type="InterPro" id="IPR025447">
    <property type="entry name" value="DUF4192"/>
</dbReference>
<dbReference type="RefSeq" id="WP_140458773.1">
    <property type="nucleotide sequence ID" value="NZ_BAABFI010000003.1"/>
</dbReference>
<reference evidence="2 3" key="1">
    <citation type="submission" date="2020-07" db="EMBL/GenBank/DDBJ databases">
        <title>Sequencing the genomes of 1000 actinobacteria strains.</title>
        <authorList>
            <person name="Klenk H.-P."/>
        </authorList>
    </citation>
    <scope>NUCLEOTIDE SEQUENCE [LARGE SCALE GENOMIC DNA]</scope>
    <source>
        <strain evidence="2 3">DSM 24482</strain>
    </source>
</reference>
<sequence>MEPATTLRIAEPRELLAYVPYRLGFVPARSAVLVSLRGPRHEVGLVVRVDLADLLDPADGARVARALVSHLDRDGARRAVLVLYLPQGPGAAADAPAHRAVAHVRQAADVPLGPVDVLVVGDEGYGCLACDDGCCPPGGRPLRDLQSTAVGARMVLEGVAVAPSRADVGRITPAPAEARRSVARVRGRWSAAARDAHAAGTEDLAAWRAGSLAAWRTEVARAGDPTAVPARPTGLACLGRIEAGLVDRRVRDAVLVTFVPGTGRLAERSLAGTGPEPADDAAIGQAVAAVVDPARAVPPPPTTGLHEAVLERVVAHGARGAQAPALTLLGLLAWWRGDGARAAVLVGRALEDEPGHRLALLLEGTLDAGLAPGWVRRDA</sequence>
<keyword evidence="4" id="KW-1185">Reference proteome</keyword>
<evidence type="ECO:0000313" key="2">
    <source>
        <dbReference type="EMBL" id="NYD84960.1"/>
    </source>
</evidence>
<name>A0A7Y9FCZ9_9CELL</name>
<dbReference type="EMBL" id="BONN01000002">
    <property type="protein sequence ID" value="GIG32030.1"/>
    <property type="molecule type" value="Genomic_DNA"/>
</dbReference>
<organism evidence="2 3">
    <name type="scientific">Cellulomonas oligotrophica</name>
    <dbReference type="NCBI Taxonomy" id="931536"/>
    <lineage>
        <taxon>Bacteria</taxon>
        <taxon>Bacillati</taxon>
        <taxon>Actinomycetota</taxon>
        <taxon>Actinomycetes</taxon>
        <taxon>Micrococcales</taxon>
        <taxon>Cellulomonadaceae</taxon>
        <taxon>Cellulomonas</taxon>
    </lineage>
</organism>
<reference evidence="1 4" key="2">
    <citation type="submission" date="2021-01" db="EMBL/GenBank/DDBJ databases">
        <title>Whole genome shotgun sequence of Cellulomonas oligotrophica NBRC 109435.</title>
        <authorList>
            <person name="Komaki H."/>
            <person name="Tamura T."/>
        </authorList>
    </citation>
    <scope>NUCLEOTIDE SEQUENCE [LARGE SCALE GENOMIC DNA]</scope>
    <source>
        <strain evidence="1 4">NBRC 109435</strain>
    </source>
</reference>
<gene>
    <name evidence="2" type="ORF">BKA21_000509</name>
    <name evidence="1" type="ORF">Col01nite_11890</name>
</gene>
<protein>
    <recommendedName>
        <fullName evidence="5">DUF4192 domain-containing protein</fullName>
    </recommendedName>
</protein>
<proteinExistence type="predicted"/>
<evidence type="ECO:0000313" key="3">
    <source>
        <dbReference type="Proteomes" id="UP000577956"/>
    </source>
</evidence>
<evidence type="ECO:0000313" key="4">
    <source>
        <dbReference type="Proteomes" id="UP000618382"/>
    </source>
</evidence>
<evidence type="ECO:0008006" key="5">
    <source>
        <dbReference type="Google" id="ProtNLM"/>
    </source>
</evidence>
<dbReference type="Pfam" id="PF13830">
    <property type="entry name" value="DUF4192"/>
    <property type="match status" value="1"/>
</dbReference>
<accession>A0A7Y9FCZ9</accession>
<dbReference type="Proteomes" id="UP000577956">
    <property type="component" value="Unassembled WGS sequence"/>
</dbReference>
<dbReference type="Proteomes" id="UP000618382">
    <property type="component" value="Unassembled WGS sequence"/>
</dbReference>
<dbReference type="EMBL" id="JACCBK010000001">
    <property type="protein sequence ID" value="NYD84960.1"/>
    <property type="molecule type" value="Genomic_DNA"/>
</dbReference>
<evidence type="ECO:0000313" key="1">
    <source>
        <dbReference type="EMBL" id="GIG32030.1"/>
    </source>
</evidence>